<proteinExistence type="predicted"/>
<accession>W9QYK3</accession>
<evidence type="ECO:0000313" key="1">
    <source>
        <dbReference type="EMBL" id="EXB51043.1"/>
    </source>
</evidence>
<evidence type="ECO:0000313" key="2">
    <source>
        <dbReference type="Proteomes" id="UP000030645"/>
    </source>
</evidence>
<organism evidence="1 2">
    <name type="scientific">Morus notabilis</name>
    <dbReference type="NCBI Taxonomy" id="981085"/>
    <lineage>
        <taxon>Eukaryota</taxon>
        <taxon>Viridiplantae</taxon>
        <taxon>Streptophyta</taxon>
        <taxon>Embryophyta</taxon>
        <taxon>Tracheophyta</taxon>
        <taxon>Spermatophyta</taxon>
        <taxon>Magnoliopsida</taxon>
        <taxon>eudicotyledons</taxon>
        <taxon>Gunneridae</taxon>
        <taxon>Pentapetalae</taxon>
        <taxon>rosids</taxon>
        <taxon>fabids</taxon>
        <taxon>Rosales</taxon>
        <taxon>Moraceae</taxon>
        <taxon>Moreae</taxon>
        <taxon>Morus</taxon>
    </lineage>
</organism>
<gene>
    <name evidence="1" type="ORF">L484_023745</name>
</gene>
<sequence length="103" mass="11484">MCQLGVHMPVISSDPKLQSFRRAKIKCVFIAPPVPPEARFLIVFSGAILGPCANLFPPERRVISMEVLSRDLLQGTGFRSMRELVVTQALSRDELPLEALFCE</sequence>
<dbReference type="Proteomes" id="UP000030645">
    <property type="component" value="Unassembled WGS sequence"/>
</dbReference>
<name>W9QYK3_9ROSA</name>
<reference evidence="2" key="1">
    <citation type="submission" date="2013-01" db="EMBL/GenBank/DDBJ databases">
        <title>Draft Genome Sequence of a Mulberry Tree, Morus notabilis C.K. Schneid.</title>
        <authorList>
            <person name="He N."/>
            <person name="Zhao S."/>
        </authorList>
    </citation>
    <scope>NUCLEOTIDE SEQUENCE</scope>
</reference>
<dbReference type="EMBL" id="KE344020">
    <property type="protein sequence ID" value="EXB51043.1"/>
    <property type="molecule type" value="Genomic_DNA"/>
</dbReference>
<protein>
    <submittedName>
        <fullName evidence="1">Uncharacterized protein</fullName>
    </submittedName>
</protein>
<dbReference type="AlphaFoldDB" id="W9QYK3"/>
<keyword evidence="2" id="KW-1185">Reference proteome</keyword>